<evidence type="ECO:0000256" key="1">
    <source>
        <dbReference type="ARBA" id="ARBA00023015"/>
    </source>
</evidence>
<dbReference type="SUPFAM" id="SSF88946">
    <property type="entry name" value="Sigma2 domain of RNA polymerase sigma factors"/>
    <property type="match status" value="1"/>
</dbReference>
<reference evidence="3" key="1">
    <citation type="journal article" date="2023" name="Antibiotics">
        <title>Prevalence and Molecular Characterization of Methicillin-Resistant Staphylococci (MRS) and Mammaliicocci (MRM) in Dromedary Camels from Algeria: First Detection of SCCmec-mecC Hybrid in Methicillin-Resistant Mammaliicoccus lentus.</title>
        <authorList>
            <person name="Belhout C."/>
            <person name="Boyen F."/>
            <person name="Vereecke N."/>
            <person name="Theuns S."/>
            <person name="Taibi N."/>
            <person name="Stegger M."/>
            <person name="de la Fe-Rodriguez P.Y."/>
            <person name="Bouayad L."/>
            <person name="Elgroud R."/>
            <person name="Butaye P."/>
        </authorList>
    </citation>
    <scope>NUCLEOTIDE SEQUENCE</scope>
    <source>
        <strain evidence="3">7048</strain>
    </source>
</reference>
<dbReference type="GO" id="GO:0006352">
    <property type="term" value="P:DNA-templated transcription initiation"/>
    <property type="evidence" value="ECO:0007669"/>
    <property type="project" value="InterPro"/>
</dbReference>
<dbReference type="InterPro" id="IPR016032">
    <property type="entry name" value="Sig_transdc_resp-reg_C-effctor"/>
</dbReference>
<proteinExistence type="predicted"/>
<organism evidence="3 4">
    <name type="scientific">Mammaliicoccus lentus</name>
    <name type="common">Staphylococcus lentus</name>
    <dbReference type="NCBI Taxonomy" id="42858"/>
    <lineage>
        <taxon>Bacteria</taxon>
        <taxon>Bacillati</taxon>
        <taxon>Bacillota</taxon>
        <taxon>Bacilli</taxon>
        <taxon>Bacillales</taxon>
        <taxon>Staphylococcaceae</taxon>
        <taxon>Mammaliicoccus</taxon>
    </lineage>
</organism>
<accession>A0AAX3W0I4</accession>
<keyword evidence="2" id="KW-0804">Transcription</keyword>
<dbReference type="RefSeq" id="WP_103269555.1">
    <property type="nucleotide sequence ID" value="NZ_CABIVY010000016.1"/>
</dbReference>
<dbReference type="AlphaFoldDB" id="A0AAX3W0I4"/>
<dbReference type="EMBL" id="CP118848">
    <property type="protein sequence ID" value="WHI58946.1"/>
    <property type="molecule type" value="Genomic_DNA"/>
</dbReference>
<keyword evidence="1" id="KW-0805">Transcription regulation</keyword>
<gene>
    <name evidence="3" type="ORF">PYH69_09270</name>
</gene>
<name>A0AAX3W0I4_MAMLE</name>
<dbReference type="GO" id="GO:0003677">
    <property type="term" value="F:DNA binding"/>
    <property type="evidence" value="ECO:0007669"/>
    <property type="project" value="InterPro"/>
</dbReference>
<sequence length="158" mass="19598">MLDKQFNLNYKKYEKMIHHLLHQHQIKYHYDDYFQLMVIKLWDLLKSYDESKSTNQEKYIYLKLKYYLIDCLRRNIKEINRFLPTSDYTLLDQSYSDFYQYELYSLLDILNEEELTWLNLTLQGFSTNEISIYMNKSPSSIKRYRKSTREKLKSEFLF</sequence>
<dbReference type="GO" id="GO:0003700">
    <property type="term" value="F:DNA-binding transcription factor activity"/>
    <property type="evidence" value="ECO:0007669"/>
    <property type="project" value="InterPro"/>
</dbReference>
<protein>
    <submittedName>
        <fullName evidence="3">Sigma-70 family RNA polymerase sigma factor</fullName>
    </submittedName>
</protein>
<evidence type="ECO:0000256" key="2">
    <source>
        <dbReference type="ARBA" id="ARBA00023163"/>
    </source>
</evidence>
<dbReference type="Proteomes" id="UP001223261">
    <property type="component" value="Chromosome"/>
</dbReference>
<dbReference type="InterPro" id="IPR013325">
    <property type="entry name" value="RNA_pol_sigma_r2"/>
</dbReference>
<dbReference type="SUPFAM" id="SSF46894">
    <property type="entry name" value="C-terminal effector domain of the bipartite response regulators"/>
    <property type="match status" value="1"/>
</dbReference>
<evidence type="ECO:0000313" key="3">
    <source>
        <dbReference type="EMBL" id="WHI58946.1"/>
    </source>
</evidence>
<evidence type="ECO:0000313" key="4">
    <source>
        <dbReference type="Proteomes" id="UP001223261"/>
    </source>
</evidence>